<dbReference type="NCBIfam" id="NF011579">
    <property type="entry name" value="PRK15003.1"/>
    <property type="match status" value="1"/>
</dbReference>
<dbReference type="InterPro" id="IPR003317">
    <property type="entry name" value="Cyt-d_oxidase_su2"/>
</dbReference>
<name>A0A4U9DG65_RAOTE</name>
<dbReference type="NCBIfam" id="TIGR00203">
    <property type="entry name" value="cydB"/>
    <property type="match status" value="1"/>
</dbReference>
<feature type="transmembrane region" description="Helical" evidence="12">
    <location>
        <begin position="169"/>
        <end position="191"/>
    </location>
</feature>
<dbReference type="GO" id="GO:0009055">
    <property type="term" value="F:electron transfer activity"/>
    <property type="evidence" value="ECO:0007669"/>
    <property type="project" value="TreeGrafter"/>
</dbReference>
<evidence type="ECO:0000256" key="4">
    <source>
        <dbReference type="ARBA" id="ARBA00022475"/>
    </source>
</evidence>
<evidence type="ECO:0000256" key="6">
    <source>
        <dbReference type="ARBA" id="ARBA00022692"/>
    </source>
</evidence>
<keyword evidence="11 12" id="KW-0472">Membrane</keyword>
<feature type="transmembrane region" description="Helical" evidence="12">
    <location>
        <begin position="231"/>
        <end position="249"/>
    </location>
</feature>
<dbReference type="Proteomes" id="UP000339249">
    <property type="component" value="Unassembled WGS sequence"/>
</dbReference>
<feature type="transmembrane region" description="Helical" evidence="12">
    <location>
        <begin position="302"/>
        <end position="327"/>
    </location>
</feature>
<keyword evidence="8" id="KW-0249">Electron transport</keyword>
<evidence type="ECO:0000256" key="1">
    <source>
        <dbReference type="ARBA" id="ARBA00004651"/>
    </source>
</evidence>
<dbReference type="EMBL" id="CABDVU010000001">
    <property type="protein sequence ID" value="VTN15095.1"/>
    <property type="molecule type" value="Genomic_DNA"/>
</dbReference>
<feature type="transmembrane region" description="Helical" evidence="12">
    <location>
        <begin position="45"/>
        <end position="66"/>
    </location>
</feature>
<keyword evidence="10" id="KW-0408">Iron</keyword>
<keyword evidence="13" id="KW-0560">Oxidoreductase</keyword>
<comment type="subcellular location">
    <subcellularLocation>
        <location evidence="1">Cell membrane</location>
        <topology evidence="1">Multi-pass membrane protein</topology>
    </subcellularLocation>
</comment>
<sequence>MLTRFLGRNDTERRIMINSIAPHWDGNQVWLITAGGALFAAWPTVYAAAFSGFYVAMILVLASLFFRPVGFDYRSKIEDTRWRNMWDWGIFIGSFVPPLVIGVAFGNLLQGVPFHMDEYMRLYYTGNFFQLLNPFGLLAGVVSVAMILTQGATYLQMRTVGELHLRARVTSQVAALVTLVCFLLAGVWVVYGIDGYVVTSVIDRAAPSNPLTKEVARQAGAWMVNFNNMPSLWAIPALGVVLPLLTILTSRLEKGALAFVSSSITLACIILTAGIAMFPFIMPSSTMMNVSLTMWDATSSQLTLNLMTYVAIVFVPIILGYTSWCYWKMFGRITREDIEKNTHSLY</sequence>
<evidence type="ECO:0000256" key="8">
    <source>
        <dbReference type="ARBA" id="ARBA00022982"/>
    </source>
</evidence>
<proteinExistence type="inferred from homology"/>
<reference evidence="13 14" key="1">
    <citation type="submission" date="2019-04" db="EMBL/GenBank/DDBJ databases">
        <authorList>
            <consortium name="Pathogen Informatics"/>
        </authorList>
    </citation>
    <scope>NUCLEOTIDE SEQUENCE [LARGE SCALE GENOMIC DNA]</scope>
    <source>
        <strain evidence="13 14">NCTC9185</strain>
    </source>
</reference>
<evidence type="ECO:0000256" key="2">
    <source>
        <dbReference type="ARBA" id="ARBA00007543"/>
    </source>
</evidence>
<keyword evidence="9 12" id="KW-1133">Transmembrane helix</keyword>
<evidence type="ECO:0000256" key="3">
    <source>
        <dbReference type="ARBA" id="ARBA00022448"/>
    </source>
</evidence>
<feature type="transmembrane region" description="Helical" evidence="12">
    <location>
        <begin position="256"/>
        <end position="282"/>
    </location>
</feature>
<keyword evidence="3" id="KW-0813">Transport</keyword>
<dbReference type="GO" id="GO:0046872">
    <property type="term" value="F:metal ion binding"/>
    <property type="evidence" value="ECO:0007669"/>
    <property type="project" value="UniProtKB-KW"/>
</dbReference>
<evidence type="ECO:0000313" key="14">
    <source>
        <dbReference type="Proteomes" id="UP000339249"/>
    </source>
</evidence>
<protein>
    <submittedName>
        <fullName evidence="13">Cytochrome d ubiquinol oxidase subunit 2</fullName>
        <ecNumber evidence="13">1.10.3.-</ecNumber>
    </submittedName>
</protein>
<dbReference type="PANTHER" id="PTHR43141:SF5">
    <property type="entry name" value="CYTOCHROME BD-I UBIQUINOL OXIDASE SUBUNIT 2"/>
    <property type="match status" value="1"/>
</dbReference>
<keyword evidence="6 12" id="KW-0812">Transmembrane</keyword>
<dbReference type="PANTHER" id="PTHR43141">
    <property type="entry name" value="CYTOCHROME BD2 SUBUNIT II"/>
    <property type="match status" value="1"/>
</dbReference>
<dbReference type="Pfam" id="PF02322">
    <property type="entry name" value="Cyt_bd_oxida_II"/>
    <property type="match status" value="1"/>
</dbReference>
<gene>
    <name evidence="13" type="primary">cydB_2</name>
    <name evidence="13" type="ORF">NCTC9185_07174</name>
</gene>
<organism evidence="13 14">
    <name type="scientific">Raoultella terrigena</name>
    <name type="common">Klebsiella terrigena</name>
    <dbReference type="NCBI Taxonomy" id="577"/>
    <lineage>
        <taxon>Bacteria</taxon>
        <taxon>Pseudomonadati</taxon>
        <taxon>Pseudomonadota</taxon>
        <taxon>Gammaproteobacteria</taxon>
        <taxon>Enterobacterales</taxon>
        <taxon>Enterobacteriaceae</taxon>
        <taxon>Klebsiella/Raoultella group</taxon>
        <taxon>Raoultella</taxon>
    </lineage>
</organism>
<comment type="similarity">
    <text evidence="2">Belongs to the cytochrome ubiquinol oxidase subunit 2 family.</text>
</comment>
<dbReference type="GO" id="GO:0005886">
    <property type="term" value="C:plasma membrane"/>
    <property type="evidence" value="ECO:0007669"/>
    <property type="project" value="UniProtKB-SubCell"/>
</dbReference>
<evidence type="ECO:0000256" key="12">
    <source>
        <dbReference type="SAM" id="Phobius"/>
    </source>
</evidence>
<accession>A0A4U9DG65</accession>
<keyword evidence="7" id="KW-0479">Metal-binding</keyword>
<dbReference type="PIRSF" id="PIRSF000267">
    <property type="entry name" value="Cyt_oxidse_sub2"/>
    <property type="match status" value="1"/>
</dbReference>
<evidence type="ECO:0000256" key="11">
    <source>
        <dbReference type="ARBA" id="ARBA00023136"/>
    </source>
</evidence>
<dbReference type="GO" id="GO:0070069">
    <property type="term" value="C:cytochrome complex"/>
    <property type="evidence" value="ECO:0007669"/>
    <property type="project" value="TreeGrafter"/>
</dbReference>
<evidence type="ECO:0000256" key="7">
    <source>
        <dbReference type="ARBA" id="ARBA00022723"/>
    </source>
</evidence>
<evidence type="ECO:0000256" key="9">
    <source>
        <dbReference type="ARBA" id="ARBA00022989"/>
    </source>
</evidence>
<evidence type="ECO:0000256" key="10">
    <source>
        <dbReference type="ARBA" id="ARBA00023004"/>
    </source>
</evidence>
<dbReference type="AlphaFoldDB" id="A0A4U9DG65"/>
<evidence type="ECO:0000313" key="13">
    <source>
        <dbReference type="EMBL" id="VTN15095.1"/>
    </source>
</evidence>
<keyword evidence="4" id="KW-1003">Cell membrane</keyword>
<dbReference type="EC" id="1.10.3.-" evidence="13"/>
<feature type="transmembrane region" description="Helical" evidence="12">
    <location>
        <begin position="128"/>
        <end position="148"/>
    </location>
</feature>
<feature type="transmembrane region" description="Helical" evidence="12">
    <location>
        <begin position="86"/>
        <end position="108"/>
    </location>
</feature>
<keyword evidence="5" id="KW-0349">Heme</keyword>
<evidence type="ECO:0000256" key="5">
    <source>
        <dbReference type="ARBA" id="ARBA00022617"/>
    </source>
</evidence>
<dbReference type="GO" id="GO:0016682">
    <property type="term" value="F:oxidoreductase activity, acting on diphenols and related substances as donors, oxygen as acceptor"/>
    <property type="evidence" value="ECO:0007669"/>
    <property type="project" value="TreeGrafter"/>
</dbReference>
<dbReference type="GO" id="GO:0019646">
    <property type="term" value="P:aerobic electron transport chain"/>
    <property type="evidence" value="ECO:0007669"/>
    <property type="project" value="TreeGrafter"/>
</dbReference>